<name>A0A285N8R0_9HYPH</name>
<dbReference type="GO" id="GO:0016491">
    <property type="term" value="F:oxidoreductase activity"/>
    <property type="evidence" value="ECO:0007669"/>
    <property type="project" value="InterPro"/>
</dbReference>
<gene>
    <name evidence="2" type="ORF">SAMN06265368_0230</name>
</gene>
<accession>A0A285N8R0</accession>
<dbReference type="PANTHER" id="PTHR13887">
    <property type="entry name" value="GLUTATHIONE S-TRANSFERASE KAPPA"/>
    <property type="match status" value="1"/>
</dbReference>
<evidence type="ECO:0000259" key="1">
    <source>
        <dbReference type="Pfam" id="PF01323"/>
    </source>
</evidence>
<dbReference type="Proteomes" id="UP000219439">
    <property type="component" value="Unassembled WGS sequence"/>
</dbReference>
<evidence type="ECO:0000313" key="3">
    <source>
        <dbReference type="Proteomes" id="UP000219439"/>
    </source>
</evidence>
<keyword evidence="3" id="KW-1185">Reference proteome</keyword>
<feature type="domain" description="DSBA-like thioredoxin" evidence="1">
    <location>
        <begin position="14"/>
        <end position="214"/>
    </location>
</feature>
<dbReference type="GO" id="GO:0016853">
    <property type="term" value="F:isomerase activity"/>
    <property type="evidence" value="ECO:0007669"/>
    <property type="project" value="UniProtKB-KW"/>
</dbReference>
<dbReference type="CDD" id="cd03024">
    <property type="entry name" value="DsbA_FrnE"/>
    <property type="match status" value="1"/>
</dbReference>
<dbReference type="OrthoDB" id="9799122at2"/>
<reference evidence="2 3" key="1">
    <citation type="submission" date="2017-09" db="EMBL/GenBank/DDBJ databases">
        <authorList>
            <person name="Ehlers B."/>
            <person name="Leendertz F.H."/>
        </authorList>
    </citation>
    <scope>NUCLEOTIDE SEQUENCE [LARGE SCALE GENOMIC DNA]</scope>
    <source>
        <strain evidence="2 3">DSM 18289</strain>
    </source>
</reference>
<dbReference type="SUPFAM" id="SSF52833">
    <property type="entry name" value="Thioredoxin-like"/>
    <property type="match status" value="1"/>
</dbReference>
<dbReference type="InterPro" id="IPR001853">
    <property type="entry name" value="DSBA-like_thioredoxin_dom"/>
</dbReference>
<organism evidence="2 3">
    <name type="scientific">Cohaesibacter gelatinilyticus</name>
    <dbReference type="NCBI Taxonomy" id="372072"/>
    <lineage>
        <taxon>Bacteria</taxon>
        <taxon>Pseudomonadati</taxon>
        <taxon>Pseudomonadota</taxon>
        <taxon>Alphaproteobacteria</taxon>
        <taxon>Hyphomicrobiales</taxon>
        <taxon>Cohaesibacteraceae</taxon>
    </lineage>
</organism>
<proteinExistence type="predicted"/>
<sequence length="225" mass="24766">MTEAVPQSASNNLTLDIISDIACPWCAIGYYRLKAALDKMGLEAEIVWHPYEINPHLDAKGTNLMDNIIYKYGMTPDQVREMRTKLTGLGAEVGFSFNYTDDMQVQNSLRAHQLVHWAKQFGSYKSHAVKLALLEAFFTHRKNIADIEILAALATEQGLDGQAASEMLKQDALLAEVQAAASGWKQQGISGVPSIVANRKFLTTGAQPVDGYVQWLKAVKAQSPV</sequence>
<dbReference type="Gene3D" id="3.40.30.10">
    <property type="entry name" value="Glutaredoxin"/>
    <property type="match status" value="1"/>
</dbReference>
<dbReference type="Pfam" id="PF01323">
    <property type="entry name" value="DSBA"/>
    <property type="match status" value="1"/>
</dbReference>
<protein>
    <submittedName>
        <fullName evidence="2">Predicted dithiol-disulfide isomerase, DsbA family</fullName>
    </submittedName>
</protein>
<dbReference type="RefSeq" id="WP_097151575.1">
    <property type="nucleotide sequence ID" value="NZ_OBEL01000001.1"/>
</dbReference>
<dbReference type="AlphaFoldDB" id="A0A285N8R0"/>
<dbReference type="EMBL" id="OBEL01000001">
    <property type="protein sequence ID" value="SNZ05884.1"/>
    <property type="molecule type" value="Genomic_DNA"/>
</dbReference>
<dbReference type="PANTHER" id="PTHR13887:SF41">
    <property type="entry name" value="THIOREDOXIN SUPERFAMILY PROTEIN"/>
    <property type="match status" value="1"/>
</dbReference>
<keyword evidence="2" id="KW-0413">Isomerase</keyword>
<dbReference type="InterPro" id="IPR036249">
    <property type="entry name" value="Thioredoxin-like_sf"/>
</dbReference>
<evidence type="ECO:0000313" key="2">
    <source>
        <dbReference type="EMBL" id="SNZ05884.1"/>
    </source>
</evidence>